<gene>
    <name evidence="1" type="ORF">AVJ23_04755</name>
</gene>
<protein>
    <submittedName>
        <fullName evidence="1">Uncharacterized protein</fullName>
    </submittedName>
</protein>
<dbReference type="Gene3D" id="3.40.50.720">
    <property type="entry name" value="NAD(P)-binding Rossmann-like Domain"/>
    <property type="match status" value="1"/>
</dbReference>
<accession>A0A0W7WMZ5</accession>
<proteinExistence type="predicted"/>
<sequence>MIAGAGHPLGASLCLRLAGFGATVVALDRDEEALIALARQAPDRIEPLALRPGRRDVLTLLGEAWGATPLDLLIDLLPMTSLTAGERPGAALARSAGLVRALLHGIRQGSAQVVMAVPRPERPGDADTQARAAAHVTLVQRCAPACRPGRVAGLGLPLRTDWSQQALLSAGDLALMLCHPVSRGLQGGSVVDWAQPSR</sequence>
<evidence type="ECO:0000313" key="2">
    <source>
        <dbReference type="Proteomes" id="UP000054396"/>
    </source>
</evidence>
<keyword evidence="2" id="KW-1185">Reference proteome</keyword>
<dbReference type="SUPFAM" id="SSF51735">
    <property type="entry name" value="NAD(P)-binding Rossmann-fold domains"/>
    <property type="match status" value="1"/>
</dbReference>
<dbReference type="AlphaFoldDB" id="A0A0W7WMZ5"/>
<dbReference type="Proteomes" id="UP000054396">
    <property type="component" value="Unassembled WGS sequence"/>
</dbReference>
<evidence type="ECO:0000313" key="1">
    <source>
        <dbReference type="EMBL" id="KUF11895.1"/>
    </source>
</evidence>
<name>A0A0W7WMZ5_9RHOB</name>
<dbReference type="InterPro" id="IPR036291">
    <property type="entry name" value="NAD(P)-bd_dom_sf"/>
</dbReference>
<dbReference type="STRING" id="1685382.AVJ23_04755"/>
<comment type="caution">
    <text evidence="1">The sequence shown here is derived from an EMBL/GenBank/DDBJ whole genome shotgun (WGS) entry which is preliminary data.</text>
</comment>
<reference evidence="1 2" key="1">
    <citation type="submission" date="2015-12" db="EMBL/GenBank/DDBJ databases">
        <authorList>
            <person name="Shamseldin A."/>
            <person name="Moawad H."/>
            <person name="Abd El-Rahim W.M."/>
            <person name="Sadowsky M.J."/>
        </authorList>
    </citation>
    <scope>NUCLEOTIDE SEQUENCE [LARGE SCALE GENOMIC DNA]</scope>
    <source>
        <strain evidence="1 2">SJ5A-1</strain>
    </source>
</reference>
<dbReference type="EMBL" id="LPXO01000002">
    <property type="protein sequence ID" value="KUF11895.1"/>
    <property type="molecule type" value="Genomic_DNA"/>
</dbReference>
<organism evidence="1 2">
    <name type="scientific">Pseudoponticoccus marisrubri</name>
    <dbReference type="NCBI Taxonomy" id="1685382"/>
    <lineage>
        <taxon>Bacteria</taxon>
        <taxon>Pseudomonadati</taxon>
        <taxon>Pseudomonadota</taxon>
        <taxon>Alphaproteobacteria</taxon>
        <taxon>Rhodobacterales</taxon>
        <taxon>Roseobacteraceae</taxon>
        <taxon>Pseudoponticoccus</taxon>
    </lineage>
</organism>